<name>A0AAD2ZJ13_PRORE</name>
<evidence type="ECO:0000256" key="1">
    <source>
        <dbReference type="ARBA" id="ARBA00022801"/>
    </source>
</evidence>
<sequence length="186" mass="20734">MPIGQVSFWNNKGDISCLGKKISDEVNKGHIVIMPFYKTQLSTNSYDIRLGEKYIKYEDGIIDPKKPARYSTHNIPKMGLNLKPGNFILGESKEVIGSEHYVPMLHAKSGTARSGLFVHVTADLIDIGSVGKITFQLFATLPVTVYPDMLIGQMSFWVPDGEIELYNGKYQHSSGPMPSKTFLDYA</sequence>
<dbReference type="GO" id="GO:0006229">
    <property type="term" value="P:dUTP biosynthetic process"/>
    <property type="evidence" value="ECO:0007669"/>
    <property type="project" value="InterPro"/>
</dbReference>
<keyword evidence="1 3" id="KW-0378">Hydrolase</keyword>
<accession>A0AAD2ZJ13</accession>
<keyword evidence="2" id="KW-0546">Nucleotide metabolism</keyword>
<dbReference type="SUPFAM" id="SSF51283">
    <property type="entry name" value="dUTPase-like"/>
    <property type="match status" value="1"/>
</dbReference>
<dbReference type="InterPro" id="IPR011962">
    <property type="entry name" value="dCTP_deaminase"/>
</dbReference>
<dbReference type="GO" id="GO:0015949">
    <property type="term" value="P:nucleobase-containing small molecule interconversion"/>
    <property type="evidence" value="ECO:0007669"/>
    <property type="project" value="TreeGrafter"/>
</dbReference>
<comment type="caution">
    <text evidence="3">The sequence shown here is derived from an EMBL/GenBank/DDBJ whole genome shotgun (WGS) entry which is preliminary data.</text>
</comment>
<evidence type="ECO:0000256" key="2">
    <source>
        <dbReference type="ARBA" id="ARBA00023080"/>
    </source>
</evidence>
<dbReference type="EC" id="3.5.4.13" evidence="3"/>
<organism evidence="3">
    <name type="scientific">Providencia rettgeri</name>
    <dbReference type="NCBI Taxonomy" id="587"/>
    <lineage>
        <taxon>Bacteria</taxon>
        <taxon>Pseudomonadati</taxon>
        <taxon>Pseudomonadota</taxon>
        <taxon>Gammaproteobacteria</taxon>
        <taxon>Enterobacterales</taxon>
        <taxon>Morganellaceae</taxon>
        <taxon>Providencia</taxon>
    </lineage>
</organism>
<dbReference type="PANTHER" id="PTHR42680">
    <property type="entry name" value="DCTP DEAMINASE"/>
    <property type="match status" value="1"/>
</dbReference>
<dbReference type="AlphaFoldDB" id="A0AAD2ZJ13"/>
<gene>
    <name evidence="3" type="primary">dcd</name>
    <name evidence="4" type="ORF">M0K77_000793</name>
    <name evidence="3" type="ORF">M0K77_RS03965</name>
</gene>
<dbReference type="InterPro" id="IPR036157">
    <property type="entry name" value="dUTPase-like_sf"/>
</dbReference>
<dbReference type="EMBL" id="ABEXCJ040000001">
    <property type="protein sequence ID" value="ELR5216333.1"/>
    <property type="molecule type" value="Genomic_DNA"/>
</dbReference>
<dbReference type="EMBL" id="ABEXCJ050000001">
    <property type="protein sequence ID" value="EMR4588520.1"/>
    <property type="molecule type" value="Genomic_DNA"/>
</dbReference>
<proteinExistence type="predicted"/>
<protein>
    <submittedName>
        <fullName evidence="3">dCTP deaminase</fullName>
        <ecNumber evidence="3">3.5.4.13</ecNumber>
    </submittedName>
</protein>
<dbReference type="CDD" id="cd07557">
    <property type="entry name" value="trimeric_dUTPase"/>
    <property type="match status" value="1"/>
</dbReference>
<reference evidence="3" key="1">
    <citation type="submission" date="2023-10" db="EMBL/GenBank/DDBJ databases">
        <authorList>
            <consortium name="Clinical and Environmental Microbiology Branch: Whole genome sequencing antimicrobial resistance pathogens in the healthcare setting"/>
        </authorList>
    </citation>
    <scope>NUCLEOTIDE SEQUENCE</scope>
    <source>
        <strain evidence="3">2020QW-00022</strain>
    </source>
</reference>
<dbReference type="InterPro" id="IPR033704">
    <property type="entry name" value="dUTPase_trimeric"/>
</dbReference>
<dbReference type="NCBIfam" id="TIGR02274">
    <property type="entry name" value="dCTP_deam"/>
    <property type="match status" value="1"/>
</dbReference>
<evidence type="ECO:0000313" key="3">
    <source>
        <dbReference type="EMBL" id="ELR5216333.1"/>
    </source>
</evidence>
<evidence type="ECO:0000313" key="4">
    <source>
        <dbReference type="EMBL" id="EMR4588520.1"/>
    </source>
</evidence>
<dbReference type="Pfam" id="PF22769">
    <property type="entry name" value="DCD"/>
    <property type="match status" value="1"/>
</dbReference>
<dbReference type="PANTHER" id="PTHR42680:SF3">
    <property type="entry name" value="DCTP DEAMINASE"/>
    <property type="match status" value="1"/>
</dbReference>
<dbReference type="Gene3D" id="2.70.40.10">
    <property type="match status" value="1"/>
</dbReference>
<dbReference type="GO" id="GO:0008829">
    <property type="term" value="F:dCTP deaminase activity"/>
    <property type="evidence" value="ECO:0007669"/>
    <property type="project" value="UniProtKB-EC"/>
</dbReference>